<name>A0A1D2MMA0_ORCCI</name>
<keyword evidence="5" id="KW-0479">Metal-binding</keyword>
<gene>
    <name evidence="11" type="ORF">Ocin01_12485</name>
</gene>
<dbReference type="PANTHER" id="PTHR23292">
    <property type="entry name" value="LIPOPOLYSACCHARIDE-INDUCED TUMOR NECROSIS FACTOR-ALPHA FACTOR"/>
    <property type="match status" value="1"/>
</dbReference>
<dbReference type="GO" id="GO:0005765">
    <property type="term" value="C:lysosomal membrane"/>
    <property type="evidence" value="ECO:0007669"/>
    <property type="project" value="UniProtKB-SubCell"/>
</dbReference>
<reference evidence="11 12" key="1">
    <citation type="journal article" date="2016" name="Genome Biol. Evol.">
        <title>Gene Family Evolution Reflects Adaptation to Soil Environmental Stressors in the Genome of the Collembolan Orchesella cincta.</title>
        <authorList>
            <person name="Faddeeva-Vakhrusheva A."/>
            <person name="Derks M.F."/>
            <person name="Anvar S.Y."/>
            <person name="Agamennone V."/>
            <person name="Suring W."/>
            <person name="Smit S."/>
            <person name="van Straalen N.M."/>
            <person name="Roelofs D."/>
        </authorList>
    </citation>
    <scope>NUCLEOTIDE SEQUENCE [LARGE SCALE GENOMIC DNA]</scope>
    <source>
        <tissue evidence="11">Mixed pool</tissue>
    </source>
</reference>
<dbReference type="PROSITE" id="PS51837">
    <property type="entry name" value="LITAF"/>
    <property type="match status" value="1"/>
</dbReference>
<evidence type="ECO:0000259" key="10">
    <source>
        <dbReference type="PROSITE" id="PS51837"/>
    </source>
</evidence>
<evidence type="ECO:0000256" key="1">
    <source>
        <dbReference type="ARBA" id="ARBA00004414"/>
    </source>
</evidence>
<evidence type="ECO:0000256" key="8">
    <source>
        <dbReference type="SAM" id="MobiDB-lite"/>
    </source>
</evidence>
<feature type="region of interest" description="Disordered" evidence="8">
    <location>
        <begin position="1"/>
        <end position="39"/>
    </location>
</feature>
<dbReference type="Proteomes" id="UP000094527">
    <property type="component" value="Unassembled WGS sequence"/>
</dbReference>
<dbReference type="STRING" id="48709.A0A1D2MMA0"/>
<evidence type="ECO:0000256" key="4">
    <source>
        <dbReference type="ARBA" id="ARBA00005975"/>
    </source>
</evidence>
<comment type="similarity">
    <text evidence="4">Belongs to the CDIP1/LITAF family.</text>
</comment>
<evidence type="ECO:0000313" key="12">
    <source>
        <dbReference type="Proteomes" id="UP000094527"/>
    </source>
</evidence>
<evidence type="ECO:0000256" key="7">
    <source>
        <dbReference type="ARBA" id="ARBA00023136"/>
    </source>
</evidence>
<sequence>MSAPPYIPDSSKGPPGYPPPYDAGVSTGPPQPGFHQPHPQVGTATVHVLTTQPQPVLIVGPGLGTHNAQMTCPHCRSEIQTKTDKKPSIVAWISAAVCCLVGCWLGCCLIPLCVDSCMDVDHRCPNCNAHLGTHRSY</sequence>
<dbReference type="InterPro" id="IPR037519">
    <property type="entry name" value="LITAF_fam"/>
</dbReference>
<keyword evidence="6" id="KW-0862">Zinc</keyword>
<dbReference type="GO" id="GO:0031902">
    <property type="term" value="C:late endosome membrane"/>
    <property type="evidence" value="ECO:0007669"/>
    <property type="project" value="UniProtKB-SubCell"/>
</dbReference>
<dbReference type="GO" id="GO:0008270">
    <property type="term" value="F:zinc ion binding"/>
    <property type="evidence" value="ECO:0007669"/>
    <property type="project" value="TreeGrafter"/>
</dbReference>
<dbReference type="OMA" id="CQETVIT"/>
<evidence type="ECO:0000256" key="2">
    <source>
        <dbReference type="ARBA" id="ARBA00004481"/>
    </source>
</evidence>
<evidence type="ECO:0000256" key="9">
    <source>
        <dbReference type="SAM" id="Phobius"/>
    </source>
</evidence>
<dbReference type="AlphaFoldDB" id="A0A1D2MMA0"/>
<evidence type="ECO:0000256" key="5">
    <source>
        <dbReference type="ARBA" id="ARBA00022723"/>
    </source>
</evidence>
<keyword evidence="9" id="KW-0812">Transmembrane</keyword>
<evidence type="ECO:0000256" key="3">
    <source>
        <dbReference type="ARBA" id="ARBA00004630"/>
    </source>
</evidence>
<keyword evidence="9" id="KW-1133">Transmembrane helix</keyword>
<dbReference type="Pfam" id="PF10601">
    <property type="entry name" value="zf-LITAF-like"/>
    <property type="match status" value="1"/>
</dbReference>
<organism evidence="11 12">
    <name type="scientific">Orchesella cincta</name>
    <name type="common">Springtail</name>
    <name type="synonym">Podura cincta</name>
    <dbReference type="NCBI Taxonomy" id="48709"/>
    <lineage>
        <taxon>Eukaryota</taxon>
        <taxon>Metazoa</taxon>
        <taxon>Ecdysozoa</taxon>
        <taxon>Arthropoda</taxon>
        <taxon>Hexapoda</taxon>
        <taxon>Collembola</taxon>
        <taxon>Entomobryomorpha</taxon>
        <taxon>Entomobryoidea</taxon>
        <taxon>Orchesellidae</taxon>
        <taxon>Orchesellinae</taxon>
        <taxon>Orchesella</taxon>
    </lineage>
</organism>
<dbReference type="InterPro" id="IPR006629">
    <property type="entry name" value="LITAF"/>
</dbReference>
<accession>A0A1D2MMA0</accession>
<dbReference type="EMBL" id="LJIJ01000844">
    <property type="protein sequence ID" value="ODM94196.1"/>
    <property type="molecule type" value="Genomic_DNA"/>
</dbReference>
<evidence type="ECO:0000256" key="6">
    <source>
        <dbReference type="ARBA" id="ARBA00022833"/>
    </source>
</evidence>
<dbReference type="SMART" id="SM00714">
    <property type="entry name" value="LITAF"/>
    <property type="match status" value="1"/>
</dbReference>
<keyword evidence="7 9" id="KW-0472">Membrane</keyword>
<proteinExistence type="inferred from homology"/>
<comment type="subcellular location">
    <subcellularLocation>
        <location evidence="2">Endosome membrane</location>
        <topology evidence="2">Peripheral membrane protein</topology>
    </subcellularLocation>
    <subcellularLocation>
        <location evidence="1">Late endosome membrane</location>
    </subcellularLocation>
    <subcellularLocation>
        <location evidence="3">Lysosome membrane</location>
        <topology evidence="3">Peripheral membrane protein</topology>
        <orientation evidence="3">Cytoplasmic side</orientation>
    </subcellularLocation>
</comment>
<dbReference type="PANTHER" id="PTHR23292:SF6">
    <property type="entry name" value="FI16602P1-RELATED"/>
    <property type="match status" value="1"/>
</dbReference>
<feature type="domain" description="LITAF" evidence="10">
    <location>
        <begin position="52"/>
        <end position="136"/>
    </location>
</feature>
<dbReference type="OrthoDB" id="5599753at2759"/>
<keyword evidence="12" id="KW-1185">Reference proteome</keyword>
<evidence type="ECO:0000313" key="11">
    <source>
        <dbReference type="EMBL" id="ODM94196.1"/>
    </source>
</evidence>
<comment type="caution">
    <text evidence="11">The sequence shown here is derived from an EMBL/GenBank/DDBJ whole genome shotgun (WGS) entry which is preliminary data.</text>
</comment>
<feature type="transmembrane region" description="Helical" evidence="9">
    <location>
        <begin position="89"/>
        <end position="112"/>
    </location>
</feature>
<protein>
    <submittedName>
        <fullName evidence="11">Lipopolysaccharide-induced tumor necrosis factor-alpha factor</fullName>
    </submittedName>
</protein>